<dbReference type="AlphaFoldDB" id="A0A5S3XKW2"/>
<sequence length="295" mass="33676">MKRTGISTVLFFSAIALSGNSYSQVKTIAGDARYFGEKPPGLIPKLFEPKVVSPEGLFESGTFTPDLKTFYFTKANGKYKQRTFFVIRYDGKRWGPVSETPIRWPQFSHDGNKMYVAKKYRERIGDRWSELKTPGDFLKENAHGLSVSLNGTYYFPFFKKEDNGHGNLGYSRLIDGKYENPVKLGPEINQGDYIAHPYIAPDESYLIWDVVREDGNGQSDLYISFKGTDGAWLAAQNMGPHINTHLQESSPIVSHDGKYLFFIRGKWHYREDGSRYYVGKQHWVDAKVIAALRPK</sequence>
<dbReference type="EMBL" id="PNCL01000139">
    <property type="protein sequence ID" value="TMP53898.1"/>
    <property type="molecule type" value="Genomic_DNA"/>
</dbReference>
<dbReference type="OrthoDB" id="240809at2"/>
<evidence type="ECO:0000313" key="2">
    <source>
        <dbReference type="EMBL" id="TMP53898.1"/>
    </source>
</evidence>
<gene>
    <name evidence="2" type="ORF">CWB96_20165</name>
    <name evidence="1" type="ORF">CWB97_18480</name>
</gene>
<accession>A0A5S3XKW2</accession>
<comment type="caution">
    <text evidence="2">The sequence shown here is derived from an EMBL/GenBank/DDBJ whole genome shotgun (WGS) entry which is preliminary data.</text>
</comment>
<name>A0A5S3XKW2_9GAMM</name>
<evidence type="ECO:0008006" key="5">
    <source>
        <dbReference type="Google" id="ProtNLM"/>
    </source>
</evidence>
<evidence type="ECO:0000313" key="1">
    <source>
        <dbReference type="EMBL" id="TMP40469.1"/>
    </source>
</evidence>
<reference evidence="2 4" key="1">
    <citation type="submission" date="2017-12" db="EMBL/GenBank/DDBJ databases">
        <authorList>
            <person name="Paulsen S."/>
            <person name="Gram L.K."/>
        </authorList>
    </citation>
    <scope>NUCLEOTIDE SEQUENCE [LARGE SCALE GENOMIC DNA]</scope>
    <source>
        <strain evidence="2 4">S2231</strain>
        <strain evidence="1">S2233</strain>
    </source>
</reference>
<dbReference type="Proteomes" id="UP000305730">
    <property type="component" value="Unassembled WGS sequence"/>
</dbReference>
<reference evidence="2" key="3">
    <citation type="submission" date="2019-09" db="EMBL/GenBank/DDBJ databases">
        <title>Co-occurence of chitin degradation, pigmentation and bioactivity in marine Pseudoalteromonas.</title>
        <authorList>
            <person name="Sonnenschein E.C."/>
            <person name="Bech P.K."/>
        </authorList>
    </citation>
    <scope>NUCLEOTIDE SEQUENCE</scope>
    <source>
        <strain evidence="2">S2231</strain>
        <strain evidence="1 3">S2233</strain>
    </source>
</reference>
<proteinExistence type="predicted"/>
<protein>
    <recommendedName>
        <fullName evidence="5">WD40 repeat protein</fullName>
    </recommendedName>
</protein>
<evidence type="ECO:0000313" key="4">
    <source>
        <dbReference type="Proteomes" id="UP000307706"/>
    </source>
</evidence>
<dbReference type="Proteomes" id="UP000307706">
    <property type="component" value="Unassembled WGS sequence"/>
</dbReference>
<evidence type="ECO:0000313" key="3">
    <source>
        <dbReference type="Proteomes" id="UP000305730"/>
    </source>
</evidence>
<dbReference type="RefSeq" id="WP_138598132.1">
    <property type="nucleotide sequence ID" value="NZ_PNCK01000077.1"/>
</dbReference>
<dbReference type="SUPFAM" id="SSF82171">
    <property type="entry name" value="DPP6 N-terminal domain-like"/>
    <property type="match status" value="1"/>
</dbReference>
<reference evidence="4" key="2">
    <citation type="submission" date="2019-06" db="EMBL/GenBank/DDBJ databases">
        <title>Co-occurence of chitin degradation, pigmentation and bioactivity in marine Pseudoalteromonas.</title>
        <authorList>
            <person name="Sonnenschein E.C."/>
            <person name="Bech P.K."/>
        </authorList>
    </citation>
    <scope>NUCLEOTIDE SEQUENCE [LARGE SCALE GENOMIC DNA]</scope>
    <source>
        <strain evidence="4">S2231</strain>
    </source>
</reference>
<keyword evidence="3" id="KW-1185">Reference proteome</keyword>
<organism evidence="2 4">
    <name type="scientific">Pseudoalteromonas citrea</name>
    <dbReference type="NCBI Taxonomy" id="43655"/>
    <lineage>
        <taxon>Bacteria</taxon>
        <taxon>Pseudomonadati</taxon>
        <taxon>Pseudomonadota</taxon>
        <taxon>Gammaproteobacteria</taxon>
        <taxon>Alteromonadales</taxon>
        <taxon>Pseudoalteromonadaceae</taxon>
        <taxon>Pseudoalteromonas</taxon>
    </lineage>
</organism>
<dbReference type="EMBL" id="PNCK01000077">
    <property type="protein sequence ID" value="TMP40469.1"/>
    <property type="molecule type" value="Genomic_DNA"/>
</dbReference>